<dbReference type="Proteomes" id="UP000485058">
    <property type="component" value="Unassembled WGS sequence"/>
</dbReference>
<comment type="caution">
    <text evidence="1">The sequence shown here is derived from an EMBL/GenBank/DDBJ whole genome shotgun (WGS) entry which is preliminary data.</text>
</comment>
<evidence type="ECO:0000313" key="2">
    <source>
        <dbReference type="Proteomes" id="UP000485058"/>
    </source>
</evidence>
<gene>
    <name evidence="1" type="ORF">HaLaN_22624</name>
</gene>
<organism evidence="1 2">
    <name type="scientific">Haematococcus lacustris</name>
    <name type="common">Green alga</name>
    <name type="synonym">Haematococcus pluvialis</name>
    <dbReference type="NCBI Taxonomy" id="44745"/>
    <lineage>
        <taxon>Eukaryota</taxon>
        <taxon>Viridiplantae</taxon>
        <taxon>Chlorophyta</taxon>
        <taxon>core chlorophytes</taxon>
        <taxon>Chlorophyceae</taxon>
        <taxon>CS clade</taxon>
        <taxon>Chlamydomonadales</taxon>
        <taxon>Haematococcaceae</taxon>
        <taxon>Haematococcus</taxon>
    </lineage>
</organism>
<sequence length="91" mass="10126">MAPRGRDVCSWHGANKEPAVDRDRCDWAGYDFAVGIHHYTTLLKGPALAPLAQKPERPARREPSKEELEEVRFAFDTLVAGSPNGRVSPKQ</sequence>
<name>A0A699ZU86_HAELA</name>
<dbReference type="AlphaFoldDB" id="A0A699ZU86"/>
<protein>
    <submittedName>
        <fullName evidence="1">Uncharacterized protein</fullName>
    </submittedName>
</protein>
<reference evidence="1 2" key="1">
    <citation type="submission" date="2020-02" db="EMBL/GenBank/DDBJ databases">
        <title>Draft genome sequence of Haematococcus lacustris strain NIES-144.</title>
        <authorList>
            <person name="Morimoto D."/>
            <person name="Nakagawa S."/>
            <person name="Yoshida T."/>
            <person name="Sawayama S."/>
        </authorList>
    </citation>
    <scope>NUCLEOTIDE SEQUENCE [LARGE SCALE GENOMIC DNA]</scope>
    <source>
        <strain evidence="1 2">NIES-144</strain>
    </source>
</reference>
<proteinExistence type="predicted"/>
<evidence type="ECO:0000313" key="1">
    <source>
        <dbReference type="EMBL" id="GFH24770.1"/>
    </source>
</evidence>
<keyword evidence="2" id="KW-1185">Reference proteome</keyword>
<feature type="non-terminal residue" evidence="1">
    <location>
        <position position="1"/>
    </location>
</feature>
<accession>A0A699ZU86</accession>
<feature type="non-terminal residue" evidence="1">
    <location>
        <position position="91"/>
    </location>
</feature>
<dbReference type="EMBL" id="BLLF01002627">
    <property type="protein sequence ID" value="GFH24770.1"/>
    <property type="molecule type" value="Genomic_DNA"/>
</dbReference>